<dbReference type="GO" id="GO:0030983">
    <property type="term" value="F:mismatched DNA binding"/>
    <property type="evidence" value="ECO:0007669"/>
    <property type="project" value="TreeGrafter"/>
</dbReference>
<organism evidence="3">
    <name type="scientific">Melanopsichium pennsylvanicum 4</name>
    <dbReference type="NCBI Taxonomy" id="1398559"/>
    <lineage>
        <taxon>Eukaryota</taxon>
        <taxon>Fungi</taxon>
        <taxon>Dikarya</taxon>
        <taxon>Basidiomycota</taxon>
        <taxon>Ustilaginomycotina</taxon>
        <taxon>Ustilaginomycetes</taxon>
        <taxon>Ustilaginales</taxon>
        <taxon>Ustilaginaceae</taxon>
        <taxon>Melanopsichium</taxon>
    </lineage>
</organism>
<protein>
    <submittedName>
        <fullName evidence="3">Hit-like protein</fullName>
    </submittedName>
</protein>
<dbReference type="GO" id="GO:0005634">
    <property type="term" value="C:nucleus"/>
    <property type="evidence" value="ECO:0007669"/>
    <property type="project" value="TreeGrafter"/>
</dbReference>
<dbReference type="AlphaFoldDB" id="A0A077R3U4"/>
<dbReference type="Gene3D" id="3.30.428.10">
    <property type="entry name" value="HIT-like"/>
    <property type="match status" value="1"/>
</dbReference>
<evidence type="ECO:0000313" key="3">
    <source>
        <dbReference type="EMBL" id="CDI53528.1"/>
    </source>
</evidence>
<sequence>MAPRWNQALVRIASAKDPSTLPTDDQVLTYDDRTITIFDKFAKARYHFLVLPRIPFKATSSFSQAKSDHAAPTLAVANGKLSFGATTSNNVPPSHMKSISSLLASPYAAEIVEALQKTSDRVVEHIRKDMQEQYGVTWAVERAFHAVPSMEHVHLHVVSMDLVSDRLKHKKHYLSFDPTLGFAVRLSAMEEMVKREMKSLPKTEHAYEQMLKGQLVSHHTGQMFKSFPELKTHLESYWRNTILAETCKAGGIETTNAQSQSHASGMELTATDKCAGSPEGRTLELGKRTAPSDSDEEPMLSMRR</sequence>
<dbReference type="PANTHER" id="PTHR12486">
    <property type="entry name" value="APRATAXIN-RELATED"/>
    <property type="match status" value="1"/>
</dbReference>
<dbReference type="Pfam" id="PF16278">
    <property type="entry name" value="zf-C2HE"/>
    <property type="match status" value="1"/>
</dbReference>
<dbReference type="InterPro" id="IPR036265">
    <property type="entry name" value="HIT-like_sf"/>
</dbReference>
<dbReference type="SUPFAM" id="SSF54197">
    <property type="entry name" value="HIT-like"/>
    <property type="match status" value="2"/>
</dbReference>
<accession>A0A077R3U4</accession>
<evidence type="ECO:0000256" key="1">
    <source>
        <dbReference type="SAM" id="MobiDB-lite"/>
    </source>
</evidence>
<dbReference type="GO" id="GO:0033699">
    <property type="term" value="F:DNA 5'-adenosine monophosphate hydrolase activity"/>
    <property type="evidence" value="ECO:0007669"/>
    <property type="project" value="TreeGrafter"/>
</dbReference>
<proteinExistence type="predicted"/>
<reference evidence="3" key="1">
    <citation type="journal article" date="2014" name="Genome Biol. Evol.">
        <title>Gene Loss Rather Than Gene Gain Is Associated with a Host Jump from Monocots to Dicots in the Smut Fungus Melanopsichium pennsylvanicum.</title>
        <authorList>
            <person name="Sharma R."/>
            <person name="Mishra B."/>
            <person name="Runge F."/>
            <person name="Thines M."/>
        </authorList>
    </citation>
    <scope>NUCLEOTIDE SEQUENCE</scope>
    <source>
        <strain evidence="3">4</strain>
    </source>
</reference>
<dbReference type="GO" id="GO:1990165">
    <property type="term" value="F:single-strand break-containing DNA binding"/>
    <property type="evidence" value="ECO:0007669"/>
    <property type="project" value="TreeGrafter"/>
</dbReference>
<dbReference type="Pfam" id="PF11969">
    <property type="entry name" value="DcpS_C"/>
    <property type="match status" value="1"/>
</dbReference>
<dbReference type="GO" id="GO:0003697">
    <property type="term" value="F:single-stranded DNA binding"/>
    <property type="evidence" value="ECO:0007669"/>
    <property type="project" value="TreeGrafter"/>
</dbReference>
<dbReference type="GO" id="GO:0003725">
    <property type="term" value="F:double-stranded RNA binding"/>
    <property type="evidence" value="ECO:0007669"/>
    <property type="project" value="TreeGrafter"/>
</dbReference>
<feature type="region of interest" description="Disordered" evidence="1">
    <location>
        <begin position="258"/>
        <end position="304"/>
    </location>
</feature>
<dbReference type="GO" id="GO:0000012">
    <property type="term" value="P:single strand break repair"/>
    <property type="evidence" value="ECO:0007669"/>
    <property type="project" value="TreeGrafter"/>
</dbReference>
<feature type="domain" description="Aprataxin C2HE/C2H2/C2HC zinc finger" evidence="2">
    <location>
        <begin position="180"/>
        <end position="240"/>
    </location>
</feature>
<evidence type="ECO:0000259" key="2">
    <source>
        <dbReference type="Pfam" id="PF16278"/>
    </source>
</evidence>
<dbReference type="EMBL" id="HG529582">
    <property type="protein sequence ID" value="CDI53528.1"/>
    <property type="molecule type" value="Genomic_DNA"/>
</dbReference>
<dbReference type="PANTHER" id="PTHR12486:SF4">
    <property type="entry name" value="APRATAXIN"/>
    <property type="match status" value="1"/>
</dbReference>
<dbReference type="InterPro" id="IPR032566">
    <property type="entry name" value="Znf-C2HE"/>
</dbReference>
<name>A0A077R3U4_9BASI</name>